<dbReference type="AlphaFoldDB" id="A0AAQ1RWM9"/>
<feature type="transmembrane region" description="Helical" evidence="8">
    <location>
        <begin position="44"/>
        <end position="64"/>
    </location>
</feature>
<evidence type="ECO:0000256" key="5">
    <source>
        <dbReference type="ARBA" id="ARBA00022982"/>
    </source>
</evidence>
<evidence type="ECO:0000256" key="7">
    <source>
        <dbReference type="ARBA" id="ARBA00023136"/>
    </source>
</evidence>
<reference evidence="10" key="1">
    <citation type="submission" date="2016-11" db="EMBL/GenBank/DDBJ databases">
        <authorList>
            <person name="Varghese N."/>
            <person name="Submissions S."/>
        </authorList>
    </citation>
    <scope>NUCLEOTIDE SEQUENCE</scope>
    <source>
        <strain evidence="10">DSM 4029</strain>
    </source>
</reference>
<evidence type="ECO:0000313" key="10">
    <source>
        <dbReference type="EMBL" id="SHG35228.1"/>
    </source>
</evidence>
<dbReference type="HAMAP" id="MF_00478">
    <property type="entry name" value="RsxE_RnfE"/>
    <property type="match status" value="1"/>
</dbReference>
<feature type="transmembrane region" description="Helical" evidence="8">
    <location>
        <begin position="132"/>
        <end position="151"/>
    </location>
</feature>
<dbReference type="EMBL" id="FQVY01000003">
    <property type="protein sequence ID" value="SHG35228.1"/>
    <property type="molecule type" value="Genomic_DNA"/>
</dbReference>
<evidence type="ECO:0000313" key="11">
    <source>
        <dbReference type="Proteomes" id="UP000184089"/>
    </source>
</evidence>
<comment type="caution">
    <text evidence="10">The sequence shown here is derived from an EMBL/GenBank/DDBJ whole genome shotgun (WGS) entry which is preliminary data.</text>
</comment>
<evidence type="ECO:0000256" key="4">
    <source>
        <dbReference type="ARBA" id="ARBA00022967"/>
    </source>
</evidence>
<protein>
    <recommendedName>
        <fullName evidence="8">Ion-translocating oxidoreductase complex subunit E</fullName>
        <ecNumber evidence="8">7.-.-.-</ecNumber>
    </recommendedName>
    <alternativeName>
        <fullName evidence="8">Rnf electron transport complex subunit E</fullName>
    </alternativeName>
</protein>
<feature type="transmembrane region" description="Helical" evidence="8">
    <location>
        <begin position="102"/>
        <end position="120"/>
    </location>
</feature>
<comment type="subcellular location">
    <subcellularLocation>
        <location evidence="8">Cell membrane</location>
        <topology evidence="8">Multi-pass membrane protein</topology>
    </subcellularLocation>
    <subcellularLocation>
        <location evidence="1">Endomembrane system</location>
        <topology evidence="1">Multi-pass membrane protein</topology>
    </subcellularLocation>
</comment>
<dbReference type="EMBL" id="WWVX01000008">
    <property type="protein sequence ID" value="MZL70499.1"/>
    <property type="molecule type" value="Genomic_DNA"/>
</dbReference>
<evidence type="ECO:0000256" key="8">
    <source>
        <dbReference type="HAMAP-Rule" id="MF_00478"/>
    </source>
</evidence>
<evidence type="ECO:0000256" key="2">
    <source>
        <dbReference type="ARBA" id="ARBA00022448"/>
    </source>
</evidence>
<evidence type="ECO:0000256" key="3">
    <source>
        <dbReference type="ARBA" id="ARBA00022692"/>
    </source>
</evidence>
<dbReference type="EC" id="7.-.-.-" evidence="8"/>
<keyword evidence="4 8" id="KW-1278">Translocase</keyword>
<comment type="similarity">
    <text evidence="8">Belongs to the NqrDE/RnfAE family.</text>
</comment>
<keyword evidence="7 8" id="KW-0472">Membrane</keyword>
<keyword evidence="2 8" id="KW-0813">Transport</keyword>
<name>A0AAQ1RWM9_9FIRM</name>
<dbReference type="Proteomes" id="UP000474718">
    <property type="component" value="Unassembled WGS sequence"/>
</dbReference>
<dbReference type="GO" id="GO:0022900">
    <property type="term" value="P:electron transport chain"/>
    <property type="evidence" value="ECO:0007669"/>
    <property type="project" value="UniProtKB-UniRule"/>
</dbReference>
<dbReference type="InterPro" id="IPR010968">
    <property type="entry name" value="RnfE"/>
</dbReference>
<dbReference type="NCBIfam" id="TIGR01948">
    <property type="entry name" value="rnfE"/>
    <property type="match status" value="1"/>
</dbReference>
<dbReference type="PANTHER" id="PTHR30586:SF0">
    <property type="entry name" value="ION-TRANSLOCATING OXIDOREDUCTASE COMPLEX SUBUNIT E"/>
    <property type="match status" value="1"/>
</dbReference>
<dbReference type="RefSeq" id="WP_021658089.1">
    <property type="nucleotide sequence ID" value="NZ_FQVY01000003.1"/>
</dbReference>
<feature type="transmembrane region" description="Helical" evidence="8">
    <location>
        <begin position="76"/>
        <end position="96"/>
    </location>
</feature>
<keyword evidence="12" id="KW-1185">Reference proteome</keyword>
<dbReference type="InterPro" id="IPR003667">
    <property type="entry name" value="NqrDE/RnfAE"/>
</dbReference>
<keyword evidence="5 8" id="KW-0249">Electron transport</keyword>
<dbReference type="Pfam" id="PF02508">
    <property type="entry name" value="Rnf-Nqr"/>
    <property type="match status" value="1"/>
</dbReference>
<evidence type="ECO:0000256" key="6">
    <source>
        <dbReference type="ARBA" id="ARBA00022989"/>
    </source>
</evidence>
<dbReference type="PIRSF" id="PIRSF006102">
    <property type="entry name" value="NQR_DE"/>
    <property type="match status" value="1"/>
</dbReference>
<reference evidence="9 12" key="3">
    <citation type="journal article" date="2019" name="Nat. Med.">
        <title>A library of human gut bacterial isolates paired with longitudinal multiomics data enables mechanistic microbiome research.</title>
        <authorList>
            <person name="Poyet M."/>
            <person name="Groussin M."/>
            <person name="Gibbons S.M."/>
            <person name="Avila-Pacheco J."/>
            <person name="Jiang X."/>
            <person name="Kearney S.M."/>
            <person name="Perrotta A.R."/>
            <person name="Berdy B."/>
            <person name="Zhao S."/>
            <person name="Lieberman T.D."/>
            <person name="Swanson P.K."/>
            <person name="Smith M."/>
            <person name="Roesemann S."/>
            <person name="Alexander J.E."/>
            <person name="Rich S.A."/>
            <person name="Livny J."/>
            <person name="Vlamakis H."/>
            <person name="Clish C."/>
            <person name="Bullock K."/>
            <person name="Deik A."/>
            <person name="Scott J."/>
            <person name="Pierce K.A."/>
            <person name="Xavier R.J."/>
            <person name="Alm E.J."/>
        </authorList>
    </citation>
    <scope>NUCLEOTIDE SEQUENCE [LARGE SCALE GENOMIC DNA]</scope>
    <source>
        <strain evidence="9 12">BIOML-A2</strain>
    </source>
</reference>
<comment type="subunit">
    <text evidence="8">The complex is composed of six subunits: RnfA, RnfB, RnfC, RnfD, RnfE and RnfG.</text>
</comment>
<dbReference type="NCBIfam" id="NF009070">
    <property type="entry name" value="PRK12405.1"/>
    <property type="match status" value="1"/>
</dbReference>
<evidence type="ECO:0000256" key="1">
    <source>
        <dbReference type="ARBA" id="ARBA00004127"/>
    </source>
</evidence>
<dbReference type="PANTHER" id="PTHR30586">
    <property type="entry name" value="ELECTRON TRANSPORT COMPLEX PROTEIN RNFE"/>
    <property type="match status" value="1"/>
</dbReference>
<evidence type="ECO:0000313" key="12">
    <source>
        <dbReference type="Proteomes" id="UP000474718"/>
    </source>
</evidence>
<feature type="transmembrane region" description="Helical" evidence="8">
    <location>
        <begin position="171"/>
        <end position="195"/>
    </location>
</feature>
<comment type="function">
    <text evidence="8">Part of a membrane-bound complex that couples electron transfer with translocation of ions across the membrane.</text>
</comment>
<sequence length="237" mass="24817">MAEQKKGGHLKNLTNGLLKENPVLRLVLGTCPTMAVTTMAANGLGMGIAATVVLIGSNLVISLLRNFIPKQVRIPAYITVIAGFVTMVQLIVKAFAPDLDKALGIFLPLIVVNCIILGRAEMFASKHGPLDSVLDGLGMGVGFTVVLVIMGSIREIIGSGTWFGIALTADLITPMGIMKLAPGGFFLFGCLMALANKITEKKTGKPAVGKMDGCAGCAGCANKEICGEIEKREEGEN</sequence>
<keyword evidence="6 8" id="KW-1133">Transmembrane helix</keyword>
<reference evidence="11" key="2">
    <citation type="submission" date="2016-11" db="EMBL/GenBank/DDBJ databases">
        <authorList>
            <person name="Jaros S."/>
            <person name="Januszkiewicz K."/>
            <person name="Wedrychowicz H."/>
        </authorList>
    </citation>
    <scope>NUCLEOTIDE SEQUENCE [LARGE SCALE GENOMIC DNA]</scope>
    <source>
        <strain evidence="11">DSM 4029</strain>
    </source>
</reference>
<dbReference type="GO" id="GO:0005886">
    <property type="term" value="C:plasma membrane"/>
    <property type="evidence" value="ECO:0007669"/>
    <property type="project" value="UniProtKB-SubCell"/>
</dbReference>
<evidence type="ECO:0000313" key="9">
    <source>
        <dbReference type="EMBL" id="MZL70499.1"/>
    </source>
</evidence>
<keyword evidence="3 8" id="KW-0812">Transmembrane</keyword>
<organism evidence="10 11">
    <name type="scientific">Bittarella massiliensis</name>
    <name type="common">ex Durand et al. 2017</name>
    <dbReference type="NCBI Taxonomy" id="1720313"/>
    <lineage>
        <taxon>Bacteria</taxon>
        <taxon>Bacillati</taxon>
        <taxon>Bacillota</taxon>
        <taxon>Clostridia</taxon>
        <taxon>Eubacteriales</taxon>
        <taxon>Oscillospiraceae</taxon>
        <taxon>Bittarella (ex Durand et al. 2017)</taxon>
    </lineage>
</organism>
<dbReference type="GO" id="GO:0012505">
    <property type="term" value="C:endomembrane system"/>
    <property type="evidence" value="ECO:0007669"/>
    <property type="project" value="UniProtKB-SubCell"/>
</dbReference>
<dbReference type="Proteomes" id="UP000184089">
    <property type="component" value="Unassembled WGS sequence"/>
</dbReference>
<accession>A0AAQ1RWM9</accession>
<proteinExistence type="inferred from homology"/>
<gene>
    <name evidence="8" type="primary">rnfE</name>
    <name evidence="9" type="ORF">GT747_12135</name>
    <name evidence="10" type="ORF">SAMN05444424_2213</name>
</gene>
<keyword evidence="8" id="KW-1003">Cell membrane</keyword>